<keyword evidence="16" id="KW-0411">Iron-sulfur</keyword>
<keyword evidence="12" id="KW-0418">Kinase</keyword>
<dbReference type="InterPro" id="IPR003594">
    <property type="entry name" value="HATPase_dom"/>
</dbReference>
<evidence type="ECO:0000313" key="22">
    <source>
        <dbReference type="Proteomes" id="UP001221189"/>
    </source>
</evidence>
<dbReference type="CDD" id="cd16917">
    <property type="entry name" value="HATPase_UhpB-NarQ-NarX-like"/>
    <property type="match status" value="1"/>
</dbReference>
<evidence type="ECO:0000256" key="18">
    <source>
        <dbReference type="ARBA" id="ARBA00030800"/>
    </source>
</evidence>
<keyword evidence="6" id="KW-0004">4Fe-4S</keyword>
<keyword evidence="19" id="KW-0472">Membrane</keyword>
<keyword evidence="13" id="KW-0067">ATP-binding</keyword>
<dbReference type="Gene3D" id="3.30.565.10">
    <property type="entry name" value="Histidine kinase-like ATPase, C-terminal domain"/>
    <property type="match status" value="1"/>
</dbReference>
<evidence type="ECO:0000256" key="15">
    <source>
        <dbReference type="ARBA" id="ARBA00023012"/>
    </source>
</evidence>
<keyword evidence="22" id="KW-1185">Reference proteome</keyword>
<evidence type="ECO:0000313" key="21">
    <source>
        <dbReference type="EMBL" id="MDC8773366.1"/>
    </source>
</evidence>
<keyword evidence="14" id="KW-0408">Iron</keyword>
<name>A0ABT5KHF3_9BURK</name>
<evidence type="ECO:0000256" key="13">
    <source>
        <dbReference type="ARBA" id="ARBA00022840"/>
    </source>
</evidence>
<feature type="transmembrane region" description="Helical" evidence="19">
    <location>
        <begin position="181"/>
        <end position="202"/>
    </location>
</feature>
<comment type="function">
    <text evidence="17">Member of the two-component regulatory system NreB/NreC involved in the control of dissimilatory nitrate/nitrite reduction in response to oxygen. NreB functions as a direct oxygen sensor histidine kinase which is autophosphorylated, in the absence of oxygen, probably at the conserved histidine residue, and transfers its phosphate group probably to a conserved aspartate residue of NreC. NreB/NreC activates the expression of the nitrate (narGHJI) and nitrite (nir) reductase operons, as well as the putative nitrate transporter gene narT.</text>
</comment>
<evidence type="ECO:0000256" key="17">
    <source>
        <dbReference type="ARBA" id="ARBA00024827"/>
    </source>
</evidence>
<comment type="cofactor">
    <cofactor evidence="2">
        <name>[4Fe-4S] cluster</name>
        <dbReference type="ChEBI" id="CHEBI:49883"/>
    </cofactor>
</comment>
<dbReference type="Pfam" id="PF02518">
    <property type="entry name" value="HATPase_c"/>
    <property type="match status" value="1"/>
</dbReference>
<dbReference type="InterPro" id="IPR011712">
    <property type="entry name" value="Sig_transdc_His_kin_sub3_dim/P"/>
</dbReference>
<keyword evidence="10" id="KW-0479">Metal-binding</keyword>
<evidence type="ECO:0000256" key="9">
    <source>
        <dbReference type="ARBA" id="ARBA00022679"/>
    </source>
</evidence>
<keyword evidence="11" id="KW-0547">Nucleotide-binding</keyword>
<evidence type="ECO:0000256" key="4">
    <source>
        <dbReference type="ARBA" id="ARBA00012438"/>
    </source>
</evidence>
<evidence type="ECO:0000256" key="12">
    <source>
        <dbReference type="ARBA" id="ARBA00022777"/>
    </source>
</evidence>
<evidence type="ECO:0000256" key="10">
    <source>
        <dbReference type="ARBA" id="ARBA00022723"/>
    </source>
</evidence>
<dbReference type="InterPro" id="IPR050482">
    <property type="entry name" value="Sensor_HK_TwoCompSys"/>
</dbReference>
<evidence type="ECO:0000256" key="8">
    <source>
        <dbReference type="ARBA" id="ARBA00022553"/>
    </source>
</evidence>
<protein>
    <recommendedName>
        <fullName evidence="5">Oxygen sensor histidine kinase NreB</fullName>
        <ecNumber evidence="4">2.7.13.3</ecNumber>
    </recommendedName>
    <alternativeName>
        <fullName evidence="18">Nitrogen regulation protein B</fullName>
    </alternativeName>
</protein>
<evidence type="ECO:0000259" key="20">
    <source>
        <dbReference type="PROSITE" id="PS50109"/>
    </source>
</evidence>
<dbReference type="InterPro" id="IPR004358">
    <property type="entry name" value="Sig_transdc_His_kin-like_C"/>
</dbReference>
<keyword evidence="15" id="KW-0902">Two-component regulatory system</keyword>
<dbReference type="Proteomes" id="UP001221189">
    <property type="component" value="Unassembled WGS sequence"/>
</dbReference>
<comment type="caution">
    <text evidence="21">The sequence shown here is derived from an EMBL/GenBank/DDBJ whole genome shotgun (WGS) entry which is preliminary data.</text>
</comment>
<reference evidence="21 22" key="1">
    <citation type="submission" date="2022-10" db="EMBL/GenBank/DDBJ databases">
        <title>Paucibacter sp. hw1 Genome sequencing.</title>
        <authorList>
            <person name="Park S."/>
        </authorList>
    </citation>
    <scope>NUCLEOTIDE SEQUENCE [LARGE SCALE GENOMIC DNA]</scope>
    <source>
        <strain evidence="22">hw1</strain>
    </source>
</reference>
<accession>A0ABT5KHF3</accession>
<evidence type="ECO:0000256" key="7">
    <source>
        <dbReference type="ARBA" id="ARBA00022490"/>
    </source>
</evidence>
<dbReference type="PRINTS" id="PR00344">
    <property type="entry name" value="BCTRLSENSOR"/>
</dbReference>
<keyword evidence="19" id="KW-1133">Transmembrane helix</keyword>
<dbReference type="RefSeq" id="WP_273601498.1">
    <property type="nucleotide sequence ID" value="NZ_JAQQXT010000011.1"/>
</dbReference>
<dbReference type="EC" id="2.7.13.3" evidence="4"/>
<keyword evidence="7" id="KW-0963">Cytoplasm</keyword>
<dbReference type="InterPro" id="IPR036890">
    <property type="entry name" value="HATPase_C_sf"/>
</dbReference>
<dbReference type="SUPFAM" id="SSF55874">
    <property type="entry name" value="ATPase domain of HSP90 chaperone/DNA topoisomerase II/histidine kinase"/>
    <property type="match status" value="1"/>
</dbReference>
<evidence type="ECO:0000256" key="1">
    <source>
        <dbReference type="ARBA" id="ARBA00000085"/>
    </source>
</evidence>
<dbReference type="SMART" id="SM00387">
    <property type="entry name" value="HATPase_c"/>
    <property type="match status" value="1"/>
</dbReference>
<evidence type="ECO:0000256" key="2">
    <source>
        <dbReference type="ARBA" id="ARBA00001966"/>
    </source>
</evidence>
<gene>
    <name evidence="21" type="ORF">PRZ03_17425</name>
</gene>
<dbReference type="CDD" id="cd19410">
    <property type="entry name" value="HK9-like_sensor"/>
    <property type="match status" value="1"/>
</dbReference>
<sequence length="463" mass="50512">MNFLSVAKRSPLVFPLACAATVALIFLSESSYFRATSSLEELAVMTRIRMTTRMMLVGLLDAETNQRSYLLTADKAYLEPYERGLAASKEGMRELGLAFVRDPAYVALLADTQLHFDAKQNVLAQGIRLTDAGQSEQASLLVKSGVGKDHMDEFRANVAELLQIETERTASEQASLARTLLINRIGLATLTAVCLLALFLYLRQALILKQRTLDSRRTLQDDRDQLKDEAGISTLMMTELTQHLLTAREDERGRLARDLHDELGALLTSAKLDAARIKSRLSQTATAVPGAPGVSEALERLTHLVGTLNASIALGRTIIEDLRPSTLSNLGLVPTLEILVNEFTEATGVQAHCDLQPVTLASSTEIVVYRVMQEAITNISKYAQASQLWVSMKQDAGWVTVSLRDDGVGFDADETSRTAYGLLGMRVRIEAEGGRLTVISQPGQGTSIQLQLPVQGSTEPPKA</sequence>
<organism evidence="21 22">
    <name type="scientific">Roseateles albus</name>
    <dbReference type="NCBI Taxonomy" id="2987525"/>
    <lineage>
        <taxon>Bacteria</taxon>
        <taxon>Pseudomonadati</taxon>
        <taxon>Pseudomonadota</taxon>
        <taxon>Betaproteobacteria</taxon>
        <taxon>Burkholderiales</taxon>
        <taxon>Sphaerotilaceae</taxon>
        <taxon>Roseateles</taxon>
    </lineage>
</organism>
<keyword evidence="8" id="KW-0597">Phosphoprotein</keyword>
<comment type="subcellular location">
    <subcellularLocation>
        <location evidence="3">Cytoplasm</location>
    </subcellularLocation>
</comment>
<dbReference type="Gene3D" id="1.20.5.1930">
    <property type="match status" value="1"/>
</dbReference>
<evidence type="ECO:0000256" key="19">
    <source>
        <dbReference type="SAM" id="Phobius"/>
    </source>
</evidence>
<dbReference type="PROSITE" id="PS50109">
    <property type="entry name" value="HIS_KIN"/>
    <property type="match status" value="1"/>
</dbReference>
<dbReference type="Pfam" id="PF05227">
    <property type="entry name" value="CHASE3"/>
    <property type="match status" value="1"/>
</dbReference>
<evidence type="ECO:0000256" key="11">
    <source>
        <dbReference type="ARBA" id="ARBA00022741"/>
    </source>
</evidence>
<evidence type="ECO:0000256" key="14">
    <source>
        <dbReference type="ARBA" id="ARBA00023004"/>
    </source>
</evidence>
<comment type="catalytic activity">
    <reaction evidence="1">
        <text>ATP + protein L-histidine = ADP + protein N-phospho-L-histidine.</text>
        <dbReference type="EC" id="2.7.13.3"/>
    </reaction>
</comment>
<feature type="domain" description="Histidine kinase" evidence="20">
    <location>
        <begin position="254"/>
        <end position="456"/>
    </location>
</feature>
<keyword evidence="9" id="KW-0808">Transferase</keyword>
<evidence type="ECO:0000256" key="16">
    <source>
        <dbReference type="ARBA" id="ARBA00023014"/>
    </source>
</evidence>
<dbReference type="Pfam" id="PF07730">
    <property type="entry name" value="HisKA_3"/>
    <property type="match status" value="1"/>
</dbReference>
<dbReference type="PANTHER" id="PTHR24421">
    <property type="entry name" value="NITRATE/NITRITE SENSOR PROTEIN NARX-RELATED"/>
    <property type="match status" value="1"/>
</dbReference>
<dbReference type="PANTHER" id="PTHR24421:SF10">
    <property type="entry name" value="NITRATE_NITRITE SENSOR PROTEIN NARQ"/>
    <property type="match status" value="1"/>
</dbReference>
<dbReference type="EMBL" id="JAQQXT010000011">
    <property type="protein sequence ID" value="MDC8773366.1"/>
    <property type="molecule type" value="Genomic_DNA"/>
</dbReference>
<evidence type="ECO:0000256" key="5">
    <source>
        <dbReference type="ARBA" id="ARBA00017322"/>
    </source>
</evidence>
<keyword evidence="19" id="KW-0812">Transmembrane</keyword>
<evidence type="ECO:0000256" key="3">
    <source>
        <dbReference type="ARBA" id="ARBA00004496"/>
    </source>
</evidence>
<proteinExistence type="predicted"/>
<dbReference type="InterPro" id="IPR007891">
    <property type="entry name" value="CHASE3"/>
</dbReference>
<dbReference type="InterPro" id="IPR005467">
    <property type="entry name" value="His_kinase_dom"/>
</dbReference>
<evidence type="ECO:0000256" key="6">
    <source>
        <dbReference type="ARBA" id="ARBA00022485"/>
    </source>
</evidence>